<dbReference type="SUPFAM" id="SSF81383">
    <property type="entry name" value="F-box domain"/>
    <property type="match status" value="1"/>
</dbReference>
<proteinExistence type="predicted"/>
<organism evidence="1 2">
    <name type="scientific">Dichomitus squalens</name>
    <dbReference type="NCBI Taxonomy" id="114155"/>
    <lineage>
        <taxon>Eukaryota</taxon>
        <taxon>Fungi</taxon>
        <taxon>Dikarya</taxon>
        <taxon>Basidiomycota</taxon>
        <taxon>Agaricomycotina</taxon>
        <taxon>Agaricomycetes</taxon>
        <taxon>Polyporales</taxon>
        <taxon>Polyporaceae</taxon>
        <taxon>Dichomitus</taxon>
    </lineage>
</organism>
<dbReference type="EMBL" id="ML145091">
    <property type="protein sequence ID" value="TBU62915.1"/>
    <property type="molecule type" value="Genomic_DNA"/>
</dbReference>
<name>A0A4Q9Q6F9_9APHY</name>
<sequence>LPGELVDRIIDHLYNDASSLKATSLVCKTWLPRSRFHLFQAVVCDMAPPTTSVSALVSLLYGCPDVAPYVHKLKLVHID</sequence>
<dbReference type="AlphaFoldDB" id="A0A4Q9Q6F9"/>
<dbReference type="InterPro" id="IPR036047">
    <property type="entry name" value="F-box-like_dom_sf"/>
</dbReference>
<keyword evidence="2" id="KW-1185">Reference proteome</keyword>
<gene>
    <name evidence="1" type="ORF">BD310DRAFT_809952</name>
</gene>
<feature type="non-terminal residue" evidence="1">
    <location>
        <position position="1"/>
    </location>
</feature>
<accession>A0A4Q9Q6F9</accession>
<protein>
    <submittedName>
        <fullName evidence="1">Uncharacterized protein</fullName>
    </submittedName>
</protein>
<evidence type="ECO:0000313" key="1">
    <source>
        <dbReference type="EMBL" id="TBU62915.1"/>
    </source>
</evidence>
<reference evidence="1 2" key="1">
    <citation type="submission" date="2019-01" db="EMBL/GenBank/DDBJ databases">
        <title>Draft genome sequences of three monokaryotic isolates of the white-rot basidiomycete fungus Dichomitus squalens.</title>
        <authorList>
            <consortium name="DOE Joint Genome Institute"/>
            <person name="Lopez S.C."/>
            <person name="Andreopoulos B."/>
            <person name="Pangilinan J."/>
            <person name="Lipzen A."/>
            <person name="Riley R."/>
            <person name="Ahrendt S."/>
            <person name="Ng V."/>
            <person name="Barry K."/>
            <person name="Daum C."/>
            <person name="Grigoriev I.V."/>
            <person name="Hilden K.S."/>
            <person name="Makela M.R."/>
            <person name="de Vries R.P."/>
        </authorList>
    </citation>
    <scope>NUCLEOTIDE SEQUENCE [LARGE SCALE GENOMIC DNA]</scope>
    <source>
        <strain evidence="1 2">CBS 464.89</strain>
    </source>
</reference>
<dbReference type="Proteomes" id="UP000292082">
    <property type="component" value="Unassembled WGS sequence"/>
</dbReference>
<evidence type="ECO:0000313" key="2">
    <source>
        <dbReference type="Proteomes" id="UP000292082"/>
    </source>
</evidence>